<reference evidence="1" key="1">
    <citation type="submission" date="2021-06" db="EMBL/GenBank/DDBJ databases">
        <authorList>
            <person name="Kallberg Y."/>
            <person name="Tangrot J."/>
            <person name="Rosling A."/>
        </authorList>
    </citation>
    <scope>NUCLEOTIDE SEQUENCE</scope>
    <source>
        <strain evidence="1">MA453B</strain>
    </source>
</reference>
<organism evidence="1 2">
    <name type="scientific">Dentiscutata erythropus</name>
    <dbReference type="NCBI Taxonomy" id="1348616"/>
    <lineage>
        <taxon>Eukaryota</taxon>
        <taxon>Fungi</taxon>
        <taxon>Fungi incertae sedis</taxon>
        <taxon>Mucoromycota</taxon>
        <taxon>Glomeromycotina</taxon>
        <taxon>Glomeromycetes</taxon>
        <taxon>Diversisporales</taxon>
        <taxon>Gigasporaceae</taxon>
        <taxon>Dentiscutata</taxon>
    </lineage>
</organism>
<protein>
    <submittedName>
        <fullName evidence="1">21173_t:CDS:1</fullName>
    </submittedName>
</protein>
<dbReference type="Proteomes" id="UP000789405">
    <property type="component" value="Unassembled WGS sequence"/>
</dbReference>
<proteinExistence type="predicted"/>
<evidence type="ECO:0000313" key="2">
    <source>
        <dbReference type="Proteomes" id="UP000789405"/>
    </source>
</evidence>
<dbReference type="EMBL" id="CAJVPY010050798">
    <property type="protein sequence ID" value="CAG8813989.1"/>
    <property type="molecule type" value="Genomic_DNA"/>
</dbReference>
<dbReference type="AlphaFoldDB" id="A0A9N9K9K3"/>
<feature type="non-terminal residue" evidence="1">
    <location>
        <position position="1"/>
    </location>
</feature>
<feature type="non-terminal residue" evidence="1">
    <location>
        <position position="76"/>
    </location>
</feature>
<name>A0A9N9K9K3_9GLOM</name>
<comment type="caution">
    <text evidence="1">The sequence shown here is derived from an EMBL/GenBank/DDBJ whole genome shotgun (WGS) entry which is preliminary data.</text>
</comment>
<keyword evidence="2" id="KW-1185">Reference proteome</keyword>
<evidence type="ECO:0000313" key="1">
    <source>
        <dbReference type="EMBL" id="CAG8813989.1"/>
    </source>
</evidence>
<accession>A0A9N9K9K3</accession>
<sequence>SYKHPSLNNIIQNEIMDEDRRLINETNVNNIRDLSDECKASNLKKYCEVYIEKNKAIMDAIDTAQKKQTHFIEFTN</sequence>
<gene>
    <name evidence="1" type="ORF">DERYTH_LOCUS25886</name>
</gene>
<dbReference type="OrthoDB" id="2385073at2759"/>